<comment type="similarity">
    <text evidence="2 4">Belongs to the pseudouridine synthase RluA family.</text>
</comment>
<dbReference type="GO" id="GO:0140098">
    <property type="term" value="F:catalytic activity, acting on RNA"/>
    <property type="evidence" value="ECO:0007669"/>
    <property type="project" value="UniProtKB-ARBA"/>
</dbReference>
<dbReference type="PROSITE" id="PS01129">
    <property type="entry name" value="PSI_RLU"/>
    <property type="match status" value="1"/>
</dbReference>
<proteinExistence type="inferred from homology"/>
<evidence type="ECO:0000256" key="3">
    <source>
        <dbReference type="ARBA" id="ARBA00023235"/>
    </source>
</evidence>
<dbReference type="AlphaFoldDB" id="A0A6I3NHD6"/>
<dbReference type="PANTHER" id="PTHR21600">
    <property type="entry name" value="MITOCHONDRIAL RNA PSEUDOURIDINE SYNTHASE"/>
    <property type="match status" value="1"/>
</dbReference>
<evidence type="ECO:0000313" key="5">
    <source>
        <dbReference type="EMBL" id="MTL93399.1"/>
    </source>
</evidence>
<dbReference type="CDD" id="cd02869">
    <property type="entry name" value="PseudoU_synth_RluA_like"/>
    <property type="match status" value="1"/>
</dbReference>
<dbReference type="EMBL" id="WMQV01000003">
    <property type="protein sequence ID" value="MTL93399.1"/>
    <property type="molecule type" value="Genomic_DNA"/>
</dbReference>
<keyword evidence="3 4" id="KW-0413">Isomerase</keyword>
<dbReference type="InterPro" id="IPR050188">
    <property type="entry name" value="RluA_PseudoU_synthase"/>
</dbReference>
<dbReference type="GO" id="GO:0003723">
    <property type="term" value="F:RNA binding"/>
    <property type="evidence" value="ECO:0007669"/>
    <property type="project" value="InterPro"/>
</dbReference>
<accession>A0A6I3NHD6</accession>
<evidence type="ECO:0000256" key="1">
    <source>
        <dbReference type="ARBA" id="ARBA00000073"/>
    </source>
</evidence>
<dbReference type="GO" id="GO:0000455">
    <property type="term" value="P:enzyme-directed rRNA pseudouridine synthesis"/>
    <property type="evidence" value="ECO:0007669"/>
    <property type="project" value="TreeGrafter"/>
</dbReference>
<dbReference type="InterPro" id="IPR006224">
    <property type="entry name" value="PsdUridine_synth_RluA-like_CS"/>
</dbReference>
<sequence length="299" mass="34587">MNVTREANNLRFEIEEKQAGQSIRDFLMTYHLARKKIHDLYMSKKVQLNAQIADFNKILEVGDILLIPVFESEGIDFKPQKMNLDIVYEDEHLLILNKPAGVMVHPDQKDGLNTLVNGVAYYYEQKGFNERIRYIHRIDTDTSGGIIFAKHFMAHSLMDYQLSEKQIRRWYLALVSGNLKTRKGRIDAPIGKDRHHRARRRVAKNGDQAMTLYEVKKQFKTYSLVELELKTGRTHQIRVHMSHLGHPLLGDVLYGGVAKVGKLKRQALHSAKIQMQHPMTKENLSFSIPMPLDMQSLIK</sequence>
<reference evidence="5" key="1">
    <citation type="journal article" date="2019" name="Nat. Med.">
        <title>A library of human gut bacterial isolates paired with longitudinal multiomics data enables mechanistic microbiome research.</title>
        <authorList>
            <person name="Poyet M."/>
            <person name="Groussin M."/>
            <person name="Gibbons S.M."/>
            <person name="Avila-Pacheco J."/>
            <person name="Jiang X."/>
            <person name="Kearney S.M."/>
            <person name="Perrotta A.R."/>
            <person name="Berdy B."/>
            <person name="Zhao S."/>
            <person name="Lieberman T.D."/>
            <person name="Swanson P.K."/>
            <person name="Smith M."/>
            <person name="Roesemann S."/>
            <person name="Alexander J.E."/>
            <person name="Rich S.A."/>
            <person name="Livny J."/>
            <person name="Vlamakis H."/>
            <person name="Clish C."/>
            <person name="Bullock K."/>
            <person name="Deik A."/>
            <person name="Scott J."/>
            <person name="Pierce K.A."/>
            <person name="Xavier R.J."/>
            <person name="Alm E.J."/>
        </authorList>
    </citation>
    <scope>NUCLEOTIDE SEQUENCE</scope>
    <source>
        <strain evidence="5">BIOML-A179</strain>
    </source>
</reference>
<dbReference type="Gene3D" id="3.30.2350.10">
    <property type="entry name" value="Pseudouridine synthase"/>
    <property type="match status" value="1"/>
</dbReference>
<gene>
    <name evidence="5" type="ORF">GMA64_02545</name>
</gene>
<comment type="catalytic activity">
    <reaction evidence="1 4">
        <text>a uridine in RNA = a pseudouridine in RNA</text>
        <dbReference type="Rhea" id="RHEA:48348"/>
        <dbReference type="Rhea" id="RHEA-COMP:12068"/>
        <dbReference type="Rhea" id="RHEA-COMP:12069"/>
        <dbReference type="ChEBI" id="CHEBI:65314"/>
        <dbReference type="ChEBI" id="CHEBI:65315"/>
    </reaction>
</comment>
<dbReference type="GO" id="GO:0009982">
    <property type="term" value="F:pseudouridine synthase activity"/>
    <property type="evidence" value="ECO:0007669"/>
    <property type="project" value="InterPro"/>
</dbReference>
<dbReference type="SUPFAM" id="SSF55120">
    <property type="entry name" value="Pseudouridine synthase"/>
    <property type="match status" value="1"/>
</dbReference>
<dbReference type="RefSeq" id="WP_129821401.1">
    <property type="nucleotide sequence ID" value="NZ_JAXKGM010000099.1"/>
</dbReference>
<dbReference type="FunFam" id="3.30.2350.10:FF:000005">
    <property type="entry name" value="Pseudouridine synthase"/>
    <property type="match status" value="1"/>
</dbReference>
<evidence type="ECO:0000256" key="2">
    <source>
        <dbReference type="ARBA" id="ARBA00010876"/>
    </source>
</evidence>
<organism evidence="5">
    <name type="scientific">Turicibacter sanguinis</name>
    <dbReference type="NCBI Taxonomy" id="154288"/>
    <lineage>
        <taxon>Bacteria</taxon>
        <taxon>Bacillati</taxon>
        <taxon>Bacillota</taxon>
        <taxon>Erysipelotrichia</taxon>
        <taxon>Erysipelotrichales</taxon>
        <taxon>Turicibacteraceae</taxon>
        <taxon>Turicibacter</taxon>
    </lineage>
</organism>
<dbReference type="Pfam" id="PF00849">
    <property type="entry name" value="PseudoU_synth_2"/>
    <property type="match status" value="1"/>
</dbReference>
<dbReference type="PANTHER" id="PTHR21600:SF71">
    <property type="entry name" value="PSEUDOURIDINE SYNTHASE"/>
    <property type="match status" value="1"/>
</dbReference>
<name>A0A6I3NHD6_9FIRM</name>
<protein>
    <recommendedName>
        <fullName evidence="4">Pseudouridine synthase</fullName>
        <ecNumber evidence="4">5.4.99.-</ecNumber>
    </recommendedName>
</protein>
<comment type="caution">
    <text evidence="5">The sequence shown here is derived from an EMBL/GenBank/DDBJ whole genome shotgun (WGS) entry which is preliminary data.</text>
</comment>
<dbReference type="InterPro" id="IPR006145">
    <property type="entry name" value="PsdUridine_synth_RsuA/RluA"/>
</dbReference>
<dbReference type="InterPro" id="IPR006225">
    <property type="entry name" value="PsdUridine_synth_RluC/D"/>
</dbReference>
<evidence type="ECO:0000256" key="4">
    <source>
        <dbReference type="RuleBase" id="RU362028"/>
    </source>
</evidence>
<dbReference type="InterPro" id="IPR020103">
    <property type="entry name" value="PsdUridine_synth_cat_dom_sf"/>
</dbReference>
<dbReference type="NCBIfam" id="TIGR00005">
    <property type="entry name" value="rluA_subfam"/>
    <property type="match status" value="1"/>
</dbReference>
<dbReference type="EC" id="5.4.99.-" evidence="4"/>
<comment type="function">
    <text evidence="4">Responsible for synthesis of pseudouridine from uracil.</text>
</comment>